<evidence type="ECO:0000256" key="2">
    <source>
        <dbReference type="ARBA" id="ARBA00010913"/>
    </source>
</evidence>
<comment type="subcellular location">
    <subcellularLocation>
        <location evidence="1">Mitochondrion outer membrane</location>
        <topology evidence="1">Multi-pass membrane protein</topology>
    </subcellularLocation>
</comment>
<accession>A0A0C9YD12</accession>
<dbReference type="InterPro" id="IPR039910">
    <property type="entry name" value="D15-like"/>
</dbReference>
<proteinExistence type="inferred from homology"/>
<dbReference type="Proteomes" id="UP000054477">
    <property type="component" value="Unassembled WGS sequence"/>
</dbReference>
<evidence type="ECO:0000313" key="8">
    <source>
        <dbReference type="EMBL" id="KIK06048.1"/>
    </source>
</evidence>
<reference evidence="8 9" key="1">
    <citation type="submission" date="2014-04" db="EMBL/GenBank/DDBJ databases">
        <authorList>
            <consortium name="DOE Joint Genome Institute"/>
            <person name="Kuo A."/>
            <person name="Kohler A."/>
            <person name="Nagy L.G."/>
            <person name="Floudas D."/>
            <person name="Copeland A."/>
            <person name="Barry K.W."/>
            <person name="Cichocki N."/>
            <person name="Veneault-Fourrey C."/>
            <person name="LaButti K."/>
            <person name="Lindquist E.A."/>
            <person name="Lipzen A."/>
            <person name="Lundell T."/>
            <person name="Morin E."/>
            <person name="Murat C."/>
            <person name="Sun H."/>
            <person name="Tunlid A."/>
            <person name="Henrissat B."/>
            <person name="Grigoriev I.V."/>
            <person name="Hibbett D.S."/>
            <person name="Martin F."/>
            <person name="Nordberg H.P."/>
            <person name="Cantor M.N."/>
            <person name="Hua S.X."/>
        </authorList>
    </citation>
    <scope>NUCLEOTIDE SEQUENCE [LARGE SCALE GENOMIC DNA]</scope>
    <source>
        <strain evidence="8 9">LaAM-08-1</strain>
    </source>
</reference>
<keyword evidence="3" id="KW-1134">Transmembrane beta strand</keyword>
<dbReference type="Gene3D" id="2.40.160.50">
    <property type="entry name" value="membrane protein fhac: a member of the omp85/tpsb transporter family"/>
    <property type="match status" value="1"/>
</dbReference>
<feature type="domain" description="Bacterial surface antigen (D15)" evidence="7">
    <location>
        <begin position="183"/>
        <end position="495"/>
    </location>
</feature>
<gene>
    <name evidence="8" type="ORF">K443DRAFT_90101</name>
</gene>
<dbReference type="InterPro" id="IPR000184">
    <property type="entry name" value="Bac_surfAg_D15"/>
</dbReference>
<dbReference type="Pfam" id="PF01103">
    <property type="entry name" value="Omp85"/>
    <property type="match status" value="1"/>
</dbReference>
<dbReference type="AlphaFoldDB" id="A0A0C9YD12"/>
<feature type="region of interest" description="Disordered" evidence="6">
    <location>
        <begin position="1"/>
        <end position="29"/>
    </location>
</feature>
<sequence>MDDEFELSAPPLRPPLQNSSAPRDKEPDDLQKLIKWQEERLARRLRGEYESAVLHLSEVIEGNRQTPVNISSVRVEGATHTRKSFLGFIIDPALKASTTSPLDPQTNLESVLHTTRKIYHILNKSDLFATIEAKIERSRDPLASNEGVDLVFKTRERGRYYVSSSTELGNNEGTASASARVRNVFGGAETFTANLSLGTKTKRAFRASLVTPLTSDLDTFGEVSVYGLERDQSSYASCSEGLRGVKAVVRNGTPETGTHELGYEAVVRHISDLAPTASISMREAAGESLKSSISHTYLLDTRDDRIMGNKGVYAKLYHEFAGLGGDASFYKAEVEGQVSRPVYNGVSISLAARAGLLSSLTGSTLFSDRFQLGGPTSIRSFKANSMGPRDGPDYIGGDIYYSAGASLISNIPKKPHWPIKAHLWVNAGRLDALDKSRPLLESIQNTLSRPSISAGVGLIYRFDPVRVEVNFGVPLVASNSDGSRRGIQVGMGLEFL</sequence>
<evidence type="ECO:0000259" key="7">
    <source>
        <dbReference type="Pfam" id="PF01103"/>
    </source>
</evidence>
<keyword evidence="4" id="KW-0812">Transmembrane</keyword>
<dbReference type="OrthoDB" id="1724197at2759"/>
<dbReference type="PANTHER" id="PTHR12815:SF18">
    <property type="entry name" value="SORTING AND ASSEMBLY MACHINERY COMPONENT 50 HOMOLOG"/>
    <property type="match status" value="1"/>
</dbReference>
<evidence type="ECO:0000256" key="6">
    <source>
        <dbReference type="SAM" id="MobiDB-lite"/>
    </source>
</evidence>
<keyword evidence="9" id="KW-1185">Reference proteome</keyword>
<evidence type="ECO:0000256" key="5">
    <source>
        <dbReference type="ARBA" id="ARBA00023136"/>
    </source>
</evidence>
<dbReference type="HOGENOM" id="CLU_014798_3_1_1"/>
<reference evidence="9" key="2">
    <citation type="submission" date="2015-01" db="EMBL/GenBank/DDBJ databases">
        <title>Evolutionary Origins and Diversification of the Mycorrhizal Mutualists.</title>
        <authorList>
            <consortium name="DOE Joint Genome Institute"/>
            <consortium name="Mycorrhizal Genomics Consortium"/>
            <person name="Kohler A."/>
            <person name="Kuo A."/>
            <person name="Nagy L.G."/>
            <person name="Floudas D."/>
            <person name="Copeland A."/>
            <person name="Barry K.W."/>
            <person name="Cichocki N."/>
            <person name="Veneault-Fourrey C."/>
            <person name="LaButti K."/>
            <person name="Lindquist E.A."/>
            <person name="Lipzen A."/>
            <person name="Lundell T."/>
            <person name="Morin E."/>
            <person name="Murat C."/>
            <person name="Riley R."/>
            <person name="Ohm R."/>
            <person name="Sun H."/>
            <person name="Tunlid A."/>
            <person name="Henrissat B."/>
            <person name="Grigoriev I.V."/>
            <person name="Hibbett D.S."/>
            <person name="Martin F."/>
        </authorList>
    </citation>
    <scope>NUCLEOTIDE SEQUENCE [LARGE SCALE GENOMIC DNA]</scope>
    <source>
        <strain evidence="9">LaAM-08-1</strain>
    </source>
</reference>
<dbReference type="GO" id="GO:0045040">
    <property type="term" value="P:protein insertion into mitochondrial outer membrane"/>
    <property type="evidence" value="ECO:0007669"/>
    <property type="project" value="TreeGrafter"/>
</dbReference>
<evidence type="ECO:0000256" key="3">
    <source>
        <dbReference type="ARBA" id="ARBA00022452"/>
    </source>
</evidence>
<dbReference type="EMBL" id="KN838555">
    <property type="protein sequence ID" value="KIK06048.1"/>
    <property type="molecule type" value="Genomic_DNA"/>
</dbReference>
<organism evidence="8 9">
    <name type="scientific">Laccaria amethystina LaAM-08-1</name>
    <dbReference type="NCBI Taxonomy" id="1095629"/>
    <lineage>
        <taxon>Eukaryota</taxon>
        <taxon>Fungi</taxon>
        <taxon>Dikarya</taxon>
        <taxon>Basidiomycota</taxon>
        <taxon>Agaricomycotina</taxon>
        <taxon>Agaricomycetes</taxon>
        <taxon>Agaricomycetidae</taxon>
        <taxon>Agaricales</taxon>
        <taxon>Agaricineae</taxon>
        <taxon>Hydnangiaceae</taxon>
        <taxon>Laccaria</taxon>
    </lineage>
</organism>
<keyword evidence="5" id="KW-0472">Membrane</keyword>
<comment type="similarity">
    <text evidence="2">Belongs to the SAM50/omp85 family.</text>
</comment>
<evidence type="ECO:0000256" key="1">
    <source>
        <dbReference type="ARBA" id="ARBA00004374"/>
    </source>
</evidence>
<name>A0A0C9YD12_9AGAR</name>
<protein>
    <recommendedName>
        <fullName evidence="7">Bacterial surface antigen (D15) domain-containing protein</fullName>
    </recommendedName>
</protein>
<evidence type="ECO:0000256" key="4">
    <source>
        <dbReference type="ARBA" id="ARBA00022692"/>
    </source>
</evidence>
<evidence type="ECO:0000313" key="9">
    <source>
        <dbReference type="Proteomes" id="UP000054477"/>
    </source>
</evidence>
<dbReference type="STRING" id="1095629.A0A0C9YD12"/>
<dbReference type="GO" id="GO:0005741">
    <property type="term" value="C:mitochondrial outer membrane"/>
    <property type="evidence" value="ECO:0007669"/>
    <property type="project" value="UniProtKB-SubCell"/>
</dbReference>
<dbReference type="PANTHER" id="PTHR12815">
    <property type="entry name" value="SORTING AND ASSEMBLY MACHINERY SAMM50 PROTEIN FAMILY MEMBER"/>
    <property type="match status" value="1"/>
</dbReference>